<feature type="transmembrane region" description="Helical" evidence="16">
    <location>
        <begin position="357"/>
        <end position="376"/>
    </location>
</feature>
<evidence type="ECO:0000256" key="15">
    <source>
        <dbReference type="SAM" id="MobiDB-lite"/>
    </source>
</evidence>
<keyword evidence="4 16" id="KW-0812">Transmembrane</keyword>
<feature type="domain" description="Amino acid transporter transmembrane" evidence="17">
    <location>
        <begin position="179"/>
        <end position="298"/>
    </location>
</feature>
<evidence type="ECO:0000256" key="8">
    <source>
        <dbReference type="ARBA" id="ARBA00022989"/>
    </source>
</evidence>
<dbReference type="PANTHER" id="PTHR22950">
    <property type="entry name" value="AMINO ACID TRANSPORTER"/>
    <property type="match status" value="1"/>
</dbReference>
<feature type="transmembrane region" description="Helical" evidence="16">
    <location>
        <begin position="259"/>
        <end position="279"/>
    </location>
</feature>
<evidence type="ECO:0000256" key="10">
    <source>
        <dbReference type="ARBA" id="ARBA00023136"/>
    </source>
</evidence>
<dbReference type="GeneID" id="100368113"/>
<keyword evidence="18" id="KW-1185">Reference proteome</keyword>
<accession>A0ABM0M076</accession>
<feature type="region of interest" description="Disordered" evidence="15">
    <location>
        <begin position="61"/>
        <end position="128"/>
    </location>
</feature>
<evidence type="ECO:0000256" key="4">
    <source>
        <dbReference type="ARBA" id="ARBA00022692"/>
    </source>
</evidence>
<keyword evidence="10 16" id="KW-0472">Membrane</keyword>
<reference evidence="19" key="1">
    <citation type="submission" date="2025-08" db="UniProtKB">
        <authorList>
            <consortium name="RefSeq"/>
        </authorList>
    </citation>
    <scope>IDENTIFICATION</scope>
    <source>
        <tissue evidence="19">Testes</tissue>
    </source>
</reference>
<feature type="transmembrane region" description="Helical" evidence="16">
    <location>
        <begin position="388"/>
        <end position="409"/>
    </location>
</feature>
<gene>
    <name evidence="19" type="primary">LOC100368113</name>
</gene>
<dbReference type="PANTHER" id="PTHR22950:SF244">
    <property type="entry name" value="NEUTRAL AMINO ACID TRANSPORTER 9"/>
    <property type="match status" value="1"/>
</dbReference>
<keyword evidence="9" id="KW-0915">Sodium</keyword>
<evidence type="ECO:0000256" key="12">
    <source>
        <dbReference type="ARBA" id="ARBA00023180"/>
    </source>
</evidence>
<organism evidence="18 19">
    <name type="scientific">Saccoglossus kowalevskii</name>
    <name type="common">Acorn worm</name>
    <dbReference type="NCBI Taxonomy" id="10224"/>
    <lineage>
        <taxon>Eukaryota</taxon>
        <taxon>Metazoa</taxon>
        <taxon>Hemichordata</taxon>
        <taxon>Enteropneusta</taxon>
        <taxon>Harrimaniidae</taxon>
        <taxon>Saccoglossus</taxon>
    </lineage>
</organism>
<evidence type="ECO:0000256" key="13">
    <source>
        <dbReference type="ARBA" id="ARBA00023228"/>
    </source>
</evidence>
<feature type="transmembrane region" description="Helical" evidence="16">
    <location>
        <begin position="464"/>
        <end position="487"/>
    </location>
</feature>
<evidence type="ECO:0000256" key="2">
    <source>
        <dbReference type="ARBA" id="ARBA00004155"/>
    </source>
</evidence>
<keyword evidence="5" id="KW-0479">Metal-binding</keyword>
<evidence type="ECO:0000259" key="17">
    <source>
        <dbReference type="Pfam" id="PF01490"/>
    </source>
</evidence>
<dbReference type="RefSeq" id="XP_006813417.1">
    <property type="nucleotide sequence ID" value="XM_006813354.1"/>
</dbReference>
<dbReference type="Proteomes" id="UP000694865">
    <property type="component" value="Unplaced"/>
</dbReference>
<proteinExistence type="inferred from homology"/>
<comment type="similarity">
    <text evidence="14">Belongs to the amino acid/polyamine transporter 2 family. SLC38A9 subfamily.</text>
</comment>
<protein>
    <submittedName>
        <fullName evidence="19">Sodium-coupled neutral amino acid transporter 9-like</fullName>
    </submittedName>
</protein>
<sequence length="576" mass="63788">MYSGSTEAERKPLLSIQVDLNDVADDCSPRNDDVANSNLSPAGHSGKIFTIGSVGRSSLSRAGSYNDGQQSSLSRAGSYNNGRQSSYTDERKSSRSSSLATDDYSRTRKPFHYVPSSSSINSSEITTEEHQRASATYSRYKYYSKLSPPQDDTLAIPDHIVPPSFFLLLPGRAAKGKQSSIVTIFSVWNTMMGTSLLSMPWAIGEAGLILGIVILIVMAGLTLYTCYRVVSSVAAVEQKGEVLEFSDVCHHYLGKWGEYCSVFFSLSSLLGAMIVYWVLLSNFLYHSVKFIYDDVNHVNMSSSGNVTDGILCPGLPPYVPPTPSTNITLSLTTQSLLSLDTSSNAVEHNSEDVFNKVWQQTLTIPFFLCVLLFPLLNFKSPTFFTKFNALGTVCVIYILSFVTVKAAHWGINVKFTSPNSKFFVPKVRVFFPALTGTLSLAYFIHNCILSIVRNQKKPENNGRDLSISYILVALTYTWVGVLFYISFPNKKECIEANLLDNFPSNDVMAFVARICLLIQMITVFPLLIYIFRLQFMHTLFGAVYPGIIHVGVLNICVLAICVLFAIFLPQIGTIIR</sequence>
<keyword evidence="6" id="KW-0967">Endosome</keyword>
<feature type="compositionally biased region" description="Low complexity" evidence="15">
    <location>
        <begin position="116"/>
        <end position="125"/>
    </location>
</feature>
<evidence type="ECO:0000256" key="9">
    <source>
        <dbReference type="ARBA" id="ARBA00023053"/>
    </source>
</evidence>
<feature type="region of interest" description="Disordered" evidence="15">
    <location>
        <begin position="27"/>
        <end position="47"/>
    </location>
</feature>
<dbReference type="InterPro" id="IPR013057">
    <property type="entry name" value="AA_transpt_TM"/>
</dbReference>
<name>A0ABM0M076_SACKO</name>
<evidence type="ECO:0000256" key="5">
    <source>
        <dbReference type="ARBA" id="ARBA00022723"/>
    </source>
</evidence>
<evidence type="ECO:0000256" key="7">
    <source>
        <dbReference type="ARBA" id="ARBA00022970"/>
    </source>
</evidence>
<feature type="transmembrane region" description="Helical" evidence="16">
    <location>
        <begin position="429"/>
        <end position="452"/>
    </location>
</feature>
<evidence type="ECO:0000256" key="14">
    <source>
        <dbReference type="ARBA" id="ARBA00038442"/>
    </source>
</evidence>
<feature type="transmembrane region" description="Helical" evidence="16">
    <location>
        <begin position="507"/>
        <end position="531"/>
    </location>
</feature>
<keyword evidence="11" id="KW-1015">Disulfide bond</keyword>
<evidence type="ECO:0000256" key="6">
    <source>
        <dbReference type="ARBA" id="ARBA00022753"/>
    </source>
</evidence>
<feature type="transmembrane region" description="Helical" evidence="16">
    <location>
        <begin position="181"/>
        <end position="203"/>
    </location>
</feature>
<feature type="transmembrane region" description="Helical" evidence="16">
    <location>
        <begin position="543"/>
        <end position="568"/>
    </location>
</feature>
<evidence type="ECO:0000256" key="11">
    <source>
        <dbReference type="ARBA" id="ARBA00023157"/>
    </source>
</evidence>
<keyword evidence="8 16" id="KW-1133">Transmembrane helix</keyword>
<keyword evidence="13" id="KW-0458">Lysosome</keyword>
<feature type="domain" description="Amino acid transporter transmembrane" evidence="17">
    <location>
        <begin position="366"/>
        <end position="572"/>
    </location>
</feature>
<feature type="compositionally biased region" description="Polar residues" evidence="15">
    <location>
        <begin position="61"/>
        <end position="87"/>
    </location>
</feature>
<comment type="subcellular location">
    <subcellularLocation>
        <location evidence="1">Late endosome membrane</location>
        <topology evidence="1">Multi-pass membrane protein</topology>
    </subcellularLocation>
    <subcellularLocation>
        <location evidence="2">Lysosome membrane</location>
        <topology evidence="2">Multi-pass membrane protein</topology>
    </subcellularLocation>
</comment>
<keyword evidence="3" id="KW-0813">Transport</keyword>
<evidence type="ECO:0000256" key="3">
    <source>
        <dbReference type="ARBA" id="ARBA00022448"/>
    </source>
</evidence>
<dbReference type="Pfam" id="PF01490">
    <property type="entry name" value="Aa_trans"/>
    <property type="match status" value="2"/>
</dbReference>
<feature type="transmembrane region" description="Helical" evidence="16">
    <location>
        <begin position="209"/>
        <end position="230"/>
    </location>
</feature>
<evidence type="ECO:0000313" key="18">
    <source>
        <dbReference type="Proteomes" id="UP000694865"/>
    </source>
</evidence>
<evidence type="ECO:0000256" key="16">
    <source>
        <dbReference type="SAM" id="Phobius"/>
    </source>
</evidence>
<keyword evidence="7" id="KW-0029">Amino-acid transport</keyword>
<evidence type="ECO:0000313" key="19">
    <source>
        <dbReference type="RefSeq" id="XP_006813417.1"/>
    </source>
</evidence>
<keyword evidence="12" id="KW-0325">Glycoprotein</keyword>
<evidence type="ECO:0000256" key="1">
    <source>
        <dbReference type="ARBA" id="ARBA00004107"/>
    </source>
</evidence>